<name>A8A8P6_IGNH4</name>
<dbReference type="Proteomes" id="UP000000262">
    <property type="component" value="Chromosome"/>
</dbReference>
<gene>
    <name evidence="1" type="ordered locus">Igni_0114</name>
</gene>
<protein>
    <submittedName>
        <fullName evidence="1">Uncharacterized protein</fullName>
    </submittedName>
</protein>
<dbReference type="InterPro" id="IPR011044">
    <property type="entry name" value="Quino_amine_DH_bsu"/>
</dbReference>
<keyword evidence="2" id="KW-1185">Reference proteome</keyword>
<accession>A8A8P6</accession>
<dbReference type="EMBL" id="CP000816">
    <property type="protein sequence ID" value="ABU81298.1"/>
    <property type="molecule type" value="Genomic_DNA"/>
</dbReference>
<dbReference type="AlphaFoldDB" id="A8A8P6"/>
<dbReference type="eggNOG" id="arCOG02491">
    <property type="taxonomic scope" value="Archaea"/>
</dbReference>
<reference evidence="1 2" key="1">
    <citation type="journal article" date="2008" name="Genome Biol.">
        <title>A genomic analysis of the archaeal system Ignicoccus hospitalis-Nanoarchaeum equitans.</title>
        <authorList>
            <person name="Podar M."/>
            <person name="Anderson I."/>
            <person name="Makarova K.S."/>
            <person name="Elkins J.G."/>
            <person name="Ivanova N."/>
            <person name="Wall M.A."/>
            <person name="Lykidis A."/>
            <person name="Mavromatis K."/>
            <person name="Sun H."/>
            <person name="Hudson M.E."/>
            <person name="Chen W."/>
            <person name="Deciu C."/>
            <person name="Hutchison D."/>
            <person name="Eads J.R."/>
            <person name="Anderson A."/>
            <person name="Fernandes F."/>
            <person name="Szeto E."/>
            <person name="Lapidus A."/>
            <person name="Kyrpides N.C."/>
            <person name="Saier M.H.Jr."/>
            <person name="Richardson P.M."/>
            <person name="Rachel R."/>
            <person name="Huber H."/>
            <person name="Eisen J.A."/>
            <person name="Koonin E.V."/>
            <person name="Keller M."/>
            <person name="Stetter K.O."/>
        </authorList>
    </citation>
    <scope>NUCLEOTIDE SEQUENCE [LARGE SCALE GENOMIC DNA]</scope>
    <source>
        <strain evidence="2">KIN4/I / DSM 18386 / JCM 14125</strain>
    </source>
</reference>
<organism evidence="1 2">
    <name type="scientific">Ignicoccus hospitalis (strain KIN4/I / DSM 18386 / JCM 14125)</name>
    <dbReference type="NCBI Taxonomy" id="453591"/>
    <lineage>
        <taxon>Archaea</taxon>
        <taxon>Thermoproteota</taxon>
        <taxon>Thermoprotei</taxon>
        <taxon>Desulfurococcales</taxon>
        <taxon>Desulfurococcaceae</taxon>
        <taxon>Ignicoccus</taxon>
    </lineage>
</organism>
<dbReference type="Gene3D" id="2.130.10.10">
    <property type="entry name" value="YVTN repeat-like/Quinoprotein amine dehydrogenase"/>
    <property type="match status" value="1"/>
</dbReference>
<evidence type="ECO:0000313" key="2">
    <source>
        <dbReference type="Proteomes" id="UP000000262"/>
    </source>
</evidence>
<dbReference type="RefSeq" id="WP_011998150.1">
    <property type="nucleotide sequence ID" value="NC_009776.1"/>
</dbReference>
<dbReference type="InterPro" id="IPR015943">
    <property type="entry name" value="WD40/YVTN_repeat-like_dom_sf"/>
</dbReference>
<evidence type="ECO:0000313" key="1">
    <source>
        <dbReference type="EMBL" id="ABU81298.1"/>
    </source>
</evidence>
<dbReference type="GeneID" id="5562621"/>
<dbReference type="HOGENOM" id="CLU_1044308_0_0_2"/>
<sequence length="266" mass="28409">MIELLLLWSFEGGWLVSSLAPGPLLGVATFAHCFYLLNWTDGAVALKGCPGGQILRASYAFGKYAFLGSDGVYLVEGKDVRKLDCNCTYVLPLKNGVAACTRDGKLVTPRWTLPISCNWLGTNGTVLFASSDNSTYIIDLNDGGVLAELRAGGAAGSACGSLLALTNASSVTVFNGTESLWTAPANWAGEPDFSDDCKYLAYPEVYEGRLNVVEAATGKVVLRKTFYFSEECQLTLFSVAWKGHIIALGRGDGWVEAYTVRGLEGG</sequence>
<dbReference type="KEGG" id="iho:Igni_0114"/>
<dbReference type="SUPFAM" id="SSF50969">
    <property type="entry name" value="YVTN repeat-like/Quinoprotein amine dehydrogenase"/>
    <property type="match status" value="1"/>
</dbReference>
<dbReference type="STRING" id="453591.Igni_0114"/>
<proteinExistence type="predicted"/>